<keyword evidence="5" id="KW-1185">Reference proteome</keyword>
<feature type="region of interest" description="Disordered" evidence="1">
    <location>
        <begin position="1"/>
        <end position="25"/>
    </location>
</feature>
<evidence type="ECO:0000313" key="5">
    <source>
        <dbReference type="Proteomes" id="UP001412067"/>
    </source>
</evidence>
<dbReference type="InterPro" id="IPR000594">
    <property type="entry name" value="ThiF_NAD_FAD-bd"/>
</dbReference>
<gene>
    <name evidence="4" type="primary">ATG7</name>
    <name evidence="4" type="ORF">KSP40_PGU007764</name>
</gene>
<feature type="domain" description="Ubiquitin-like modifier-activating enzyme Atg7 N-terminal" evidence="3">
    <location>
        <begin position="31"/>
        <end position="67"/>
    </location>
</feature>
<dbReference type="SUPFAM" id="SSF69572">
    <property type="entry name" value="Activating enzymes of the ubiquitin-like proteins"/>
    <property type="match status" value="1"/>
</dbReference>
<evidence type="ECO:0000259" key="3">
    <source>
        <dbReference type="Pfam" id="PF16420"/>
    </source>
</evidence>
<dbReference type="EMBL" id="JBBWWR010000010">
    <property type="protein sequence ID" value="KAK8961103.1"/>
    <property type="molecule type" value="Genomic_DNA"/>
</dbReference>
<dbReference type="InterPro" id="IPR045886">
    <property type="entry name" value="ThiF/MoeB/HesA"/>
</dbReference>
<dbReference type="PANTHER" id="PTHR10953:SF3">
    <property type="entry name" value="UBIQUITIN-LIKE MODIFIER-ACTIVATING ENZYME ATG7"/>
    <property type="match status" value="1"/>
</dbReference>
<accession>A0ABR2MDR5</accession>
<evidence type="ECO:0000313" key="4">
    <source>
        <dbReference type="EMBL" id="KAK8961103.1"/>
    </source>
</evidence>
<feature type="domain" description="Ubiquitin-like modifier-activating enzyme Atg7 N-terminal" evidence="3">
    <location>
        <begin position="136"/>
        <end position="218"/>
    </location>
</feature>
<dbReference type="Gene3D" id="3.40.140.100">
    <property type="entry name" value="Ubiquitin-like modifier-activating enzyme ATG7 C-terminal domain"/>
    <property type="match status" value="1"/>
</dbReference>
<dbReference type="Proteomes" id="UP001412067">
    <property type="component" value="Unassembled WGS sequence"/>
</dbReference>
<evidence type="ECO:0000256" key="1">
    <source>
        <dbReference type="SAM" id="MobiDB-lite"/>
    </source>
</evidence>
<name>A0ABR2MDR5_9ASPA</name>
<organism evidence="4 5">
    <name type="scientific">Platanthera guangdongensis</name>
    <dbReference type="NCBI Taxonomy" id="2320717"/>
    <lineage>
        <taxon>Eukaryota</taxon>
        <taxon>Viridiplantae</taxon>
        <taxon>Streptophyta</taxon>
        <taxon>Embryophyta</taxon>
        <taxon>Tracheophyta</taxon>
        <taxon>Spermatophyta</taxon>
        <taxon>Magnoliopsida</taxon>
        <taxon>Liliopsida</taxon>
        <taxon>Asparagales</taxon>
        <taxon>Orchidaceae</taxon>
        <taxon>Orchidoideae</taxon>
        <taxon>Orchideae</taxon>
        <taxon>Orchidinae</taxon>
        <taxon>Platanthera</taxon>
    </lineage>
</organism>
<evidence type="ECO:0000259" key="2">
    <source>
        <dbReference type="Pfam" id="PF00899"/>
    </source>
</evidence>
<dbReference type="InterPro" id="IPR042523">
    <property type="entry name" value="Atg7_N_2"/>
</dbReference>
<comment type="caution">
    <text evidence="4">The sequence shown here is derived from an EMBL/GenBank/DDBJ whole genome shotgun (WGS) entry which is preliminary data.</text>
</comment>
<sequence>MPKIPSATTYSPANPPPSSSSTTSSIDGQILRFIPFQSSADEGFWRRLSSLKLDTLGLDQSPIPITVQSLIPTQIYDDIISGKADDDCTVLSRFLLISFADLKKWTFYHWFAFPALSFDSPATLISIQSASKTITSNAHVTIQPLKAWEPLQHGGEKLLFGFYDPCNLPSNPGWPLRNFLAFICLKWKIEKIQFFCFRERRGWKDTHRVPKAVGWDLKPKLINLSASMDPTRLAVSAADLNLKLMRWRALPSLDMNILSSVTCLLVGAGTLGCQVARMLMAWGVRRITFLDSGRVSMSNPVRQSLYTFEDCLNGGELKAVAAAKSLKRIFPAVEAVGVELEIQCQGTPCLLKKPIIVQSKTNWLKMERSEIYIKFVEIGNKLDLQYVGALEVAITAALGFDSYLVMRHGAAPAQFSSDMHGSTCSSATDDDTNGIVSQIHKLSMEGDHKGQRLGCYFCNDVVAPIDSTSNRTLDQQCTVTRPGAAPIASSLAVEMLVGILHHPEGFEKRNRTFESVRLHDLCMIAGWINAPGEISSSIIGSSDRPLGILPHQIRGSLSQFSQMTLLGYSSKCCTACSDAGMLKYRDFEEFILMVHCGIITKTSPESFLTSGTKIPFKRRRFCQRENRVLGFPFIDSSDAIRREFLSLEAILKFR</sequence>
<protein>
    <submittedName>
        <fullName evidence="4">Ubiquitin-like modifier-activating enzyme atg7</fullName>
    </submittedName>
</protein>
<reference evidence="4 5" key="1">
    <citation type="journal article" date="2022" name="Nat. Plants">
        <title>Genomes of leafy and leafless Platanthera orchids illuminate the evolution of mycoheterotrophy.</title>
        <authorList>
            <person name="Li M.H."/>
            <person name="Liu K.W."/>
            <person name="Li Z."/>
            <person name="Lu H.C."/>
            <person name="Ye Q.L."/>
            <person name="Zhang D."/>
            <person name="Wang J.Y."/>
            <person name="Li Y.F."/>
            <person name="Zhong Z.M."/>
            <person name="Liu X."/>
            <person name="Yu X."/>
            <person name="Liu D.K."/>
            <person name="Tu X.D."/>
            <person name="Liu B."/>
            <person name="Hao Y."/>
            <person name="Liao X.Y."/>
            <person name="Jiang Y.T."/>
            <person name="Sun W.H."/>
            <person name="Chen J."/>
            <person name="Chen Y.Q."/>
            <person name="Ai Y."/>
            <person name="Zhai J.W."/>
            <person name="Wu S.S."/>
            <person name="Zhou Z."/>
            <person name="Hsiao Y.Y."/>
            <person name="Wu W.L."/>
            <person name="Chen Y.Y."/>
            <person name="Lin Y.F."/>
            <person name="Hsu J.L."/>
            <person name="Li C.Y."/>
            <person name="Wang Z.W."/>
            <person name="Zhao X."/>
            <person name="Zhong W.Y."/>
            <person name="Ma X.K."/>
            <person name="Ma L."/>
            <person name="Huang J."/>
            <person name="Chen G.Z."/>
            <person name="Huang M.Z."/>
            <person name="Huang L."/>
            <person name="Peng D.H."/>
            <person name="Luo Y.B."/>
            <person name="Zou S.Q."/>
            <person name="Chen S.P."/>
            <person name="Lan S."/>
            <person name="Tsai W.C."/>
            <person name="Van de Peer Y."/>
            <person name="Liu Z.J."/>
        </authorList>
    </citation>
    <scope>NUCLEOTIDE SEQUENCE [LARGE SCALE GENOMIC DNA]</scope>
    <source>
        <strain evidence="4">Lor288</strain>
    </source>
</reference>
<dbReference type="InterPro" id="IPR032197">
    <property type="entry name" value="Atg7_N"/>
</dbReference>
<dbReference type="Gene3D" id="3.40.50.720">
    <property type="entry name" value="NAD(P)-binding Rossmann-like Domain"/>
    <property type="match status" value="2"/>
</dbReference>
<dbReference type="PANTHER" id="PTHR10953">
    <property type="entry name" value="UBIQUITIN-ACTIVATING ENZYME E1"/>
    <property type="match status" value="1"/>
</dbReference>
<dbReference type="Pfam" id="PF00899">
    <property type="entry name" value="ThiF"/>
    <property type="match status" value="1"/>
</dbReference>
<dbReference type="Pfam" id="PF16420">
    <property type="entry name" value="ATG7_N"/>
    <property type="match status" value="2"/>
</dbReference>
<proteinExistence type="predicted"/>
<dbReference type="InterPro" id="IPR035985">
    <property type="entry name" value="Ubiquitin-activating_enz"/>
</dbReference>
<feature type="domain" description="THIF-type NAD/FAD binding fold" evidence="2">
    <location>
        <begin position="245"/>
        <end position="344"/>
    </location>
</feature>
<feature type="compositionally biased region" description="Low complexity" evidence="1">
    <location>
        <begin position="1"/>
        <end position="12"/>
    </location>
</feature>